<dbReference type="STRING" id="585529.HMPREF0291_10245"/>
<proteinExistence type="predicted"/>
<dbReference type="AlphaFoldDB" id="D7WAV6"/>
<gene>
    <name evidence="1" type="ORF">HMPREF0291_10245</name>
</gene>
<protein>
    <submittedName>
        <fullName evidence="1">Uncharacterized protein</fullName>
    </submittedName>
</protein>
<dbReference type="HOGENOM" id="CLU_3308144_0_0_11"/>
<dbReference type="EMBL" id="ACLJ02000001">
    <property type="protein sequence ID" value="EFK54987.1"/>
    <property type="molecule type" value="Genomic_DNA"/>
</dbReference>
<sequence length="39" mass="4186">MRAKWGKLCSPASCPACTELTSNVEKDLNPITTGQGTFE</sequence>
<reference evidence="1" key="1">
    <citation type="submission" date="2010-06" db="EMBL/GenBank/DDBJ databases">
        <authorList>
            <person name="Muzny D."/>
            <person name="Qin X."/>
            <person name="Buhay C."/>
            <person name="Dugan-Rocha S."/>
            <person name="Ding Y."/>
            <person name="Chen G."/>
            <person name="Hawes A."/>
            <person name="Holder M."/>
            <person name="Jhangiani S."/>
            <person name="Johnson A."/>
            <person name="Khan Z."/>
            <person name="Li Z."/>
            <person name="Liu W."/>
            <person name="Liu X."/>
            <person name="Perez L."/>
            <person name="Shen H."/>
            <person name="Wang Q."/>
            <person name="Watt J."/>
            <person name="Xi L."/>
            <person name="Xin Y."/>
            <person name="Zhou J."/>
            <person name="Deng J."/>
            <person name="Jiang H."/>
            <person name="Liu Y."/>
            <person name="Qu J."/>
            <person name="Song X.-Z."/>
            <person name="Zhang L."/>
            <person name="Villasana D."/>
            <person name="Johnson A."/>
            <person name="Liu J."/>
            <person name="Liyanage D."/>
            <person name="Lorensuhewa L."/>
            <person name="Robinson T."/>
            <person name="Song A."/>
            <person name="Song B.-B."/>
            <person name="Dinh H."/>
            <person name="Thornton R."/>
            <person name="Coyle M."/>
            <person name="Francisco L."/>
            <person name="Jackson L."/>
            <person name="Javaid M."/>
            <person name="Korchina V."/>
            <person name="Kovar C."/>
            <person name="Mata R."/>
            <person name="Mathew T."/>
            <person name="Ngo R."/>
            <person name="Nguyen L."/>
            <person name="Nguyen N."/>
            <person name="Okwuonu G."/>
            <person name="Ongeri F."/>
            <person name="Pham C."/>
            <person name="Simmons D."/>
            <person name="Wilczek-Boney K."/>
            <person name="Hale W."/>
            <person name="Jakkamsetti A."/>
            <person name="Pham P."/>
            <person name="Ruth R."/>
            <person name="San Lucas F."/>
            <person name="Warren J."/>
            <person name="Zhang J."/>
            <person name="Zhao Z."/>
            <person name="Zhou C."/>
            <person name="Zhu D."/>
            <person name="Lee S."/>
            <person name="Bess C."/>
            <person name="Blankenburg K."/>
            <person name="Forbes L."/>
            <person name="Fu Q."/>
            <person name="Gubbala S."/>
            <person name="Hirani K."/>
            <person name="Jayaseelan J.C."/>
            <person name="Lara F."/>
            <person name="Munidasa M."/>
            <person name="Palculict T."/>
            <person name="Patil S."/>
            <person name="Pu L.-L."/>
            <person name="Saada N."/>
            <person name="Tang L."/>
            <person name="Weissenberger G."/>
            <person name="Zhu Y."/>
            <person name="Hemphill L."/>
            <person name="Shang Y."/>
            <person name="Youmans B."/>
            <person name="Ayvaz T."/>
            <person name="Ross M."/>
            <person name="Santibanez J."/>
            <person name="Aqrawi P."/>
            <person name="Gross S."/>
            <person name="Joshi V."/>
            <person name="Fowler G."/>
            <person name="Nazareth L."/>
            <person name="Reid J."/>
            <person name="Worley K."/>
            <person name="Petrosino J."/>
            <person name="Highlander S."/>
            <person name="Gibbs R."/>
        </authorList>
    </citation>
    <scope>NUCLEOTIDE SEQUENCE [LARGE SCALE GENOMIC DNA]</scope>
    <source>
        <strain evidence="1">ATCC 33030</strain>
    </source>
</reference>
<evidence type="ECO:0000313" key="2">
    <source>
        <dbReference type="Proteomes" id="UP000004208"/>
    </source>
</evidence>
<name>D7WAV6_9CORY</name>
<dbReference type="Proteomes" id="UP000004208">
    <property type="component" value="Unassembled WGS sequence"/>
</dbReference>
<keyword evidence="2" id="KW-1185">Reference proteome</keyword>
<accession>D7WAV6</accession>
<comment type="caution">
    <text evidence="1">The sequence shown here is derived from an EMBL/GenBank/DDBJ whole genome shotgun (WGS) entry which is preliminary data.</text>
</comment>
<evidence type="ECO:0000313" key="1">
    <source>
        <dbReference type="EMBL" id="EFK54987.1"/>
    </source>
</evidence>
<organism evidence="1 2">
    <name type="scientific">Corynebacterium genitalium ATCC 33030</name>
    <dbReference type="NCBI Taxonomy" id="585529"/>
    <lineage>
        <taxon>Bacteria</taxon>
        <taxon>Bacillati</taxon>
        <taxon>Actinomycetota</taxon>
        <taxon>Actinomycetes</taxon>
        <taxon>Mycobacteriales</taxon>
        <taxon>Corynebacteriaceae</taxon>
        <taxon>Corynebacterium</taxon>
    </lineage>
</organism>